<comment type="caution">
    <text evidence="9">The sequence shown here is derived from an EMBL/GenBank/DDBJ whole genome shotgun (WGS) entry which is preliminary data.</text>
</comment>
<reference evidence="9" key="1">
    <citation type="submission" date="2021-01" db="EMBL/GenBank/DDBJ databases">
        <title>Modified the classification status of verrucomicrobia.</title>
        <authorList>
            <person name="Feng X."/>
        </authorList>
    </citation>
    <scope>NUCLEOTIDE SEQUENCE</scope>
    <source>
        <strain evidence="9">KCTC 13126</strain>
    </source>
</reference>
<evidence type="ECO:0000259" key="8">
    <source>
        <dbReference type="PROSITE" id="PS50893"/>
    </source>
</evidence>
<dbReference type="GO" id="GO:0016887">
    <property type="term" value="F:ATP hydrolysis activity"/>
    <property type="evidence" value="ECO:0007669"/>
    <property type="project" value="InterPro"/>
</dbReference>
<dbReference type="CDD" id="cd03257">
    <property type="entry name" value="ABC_NikE_OppD_transporters"/>
    <property type="match status" value="1"/>
</dbReference>
<dbReference type="NCBIfam" id="TIGR01727">
    <property type="entry name" value="oligo_HPY"/>
    <property type="match status" value="1"/>
</dbReference>
<dbReference type="Gene3D" id="3.40.50.300">
    <property type="entry name" value="P-loop containing nucleotide triphosphate hydrolases"/>
    <property type="match status" value="1"/>
</dbReference>
<evidence type="ECO:0000256" key="1">
    <source>
        <dbReference type="ARBA" id="ARBA00004417"/>
    </source>
</evidence>
<dbReference type="InterPro" id="IPR013563">
    <property type="entry name" value="Oligopep_ABC_C"/>
</dbReference>
<dbReference type="InterPro" id="IPR017871">
    <property type="entry name" value="ABC_transporter-like_CS"/>
</dbReference>
<evidence type="ECO:0000256" key="6">
    <source>
        <dbReference type="ARBA" id="ARBA00022840"/>
    </source>
</evidence>
<dbReference type="InterPro" id="IPR003439">
    <property type="entry name" value="ABC_transporter-like_ATP-bd"/>
</dbReference>
<evidence type="ECO:0000256" key="3">
    <source>
        <dbReference type="ARBA" id="ARBA00022448"/>
    </source>
</evidence>
<gene>
    <name evidence="9" type="ORF">JIN87_16465</name>
</gene>
<dbReference type="SUPFAM" id="SSF52540">
    <property type="entry name" value="P-loop containing nucleoside triphosphate hydrolases"/>
    <property type="match status" value="1"/>
</dbReference>
<dbReference type="InterPro" id="IPR003593">
    <property type="entry name" value="AAA+_ATPase"/>
</dbReference>
<dbReference type="PANTHER" id="PTHR43297:SF2">
    <property type="entry name" value="DIPEPTIDE TRANSPORT ATP-BINDING PROTEIN DPPD"/>
    <property type="match status" value="1"/>
</dbReference>
<dbReference type="GO" id="GO:0005524">
    <property type="term" value="F:ATP binding"/>
    <property type="evidence" value="ECO:0007669"/>
    <property type="project" value="UniProtKB-KW"/>
</dbReference>
<evidence type="ECO:0000313" key="10">
    <source>
        <dbReference type="Proteomes" id="UP000617628"/>
    </source>
</evidence>
<dbReference type="AlphaFoldDB" id="A0A934S0T7"/>
<dbReference type="Proteomes" id="UP000617628">
    <property type="component" value="Unassembled WGS sequence"/>
</dbReference>
<name>A0A934S0T7_9BACT</name>
<dbReference type="GO" id="GO:0015833">
    <property type="term" value="P:peptide transport"/>
    <property type="evidence" value="ECO:0007669"/>
    <property type="project" value="InterPro"/>
</dbReference>
<dbReference type="EMBL" id="JAENIL010000030">
    <property type="protein sequence ID" value="MBK1878476.1"/>
    <property type="molecule type" value="Genomic_DNA"/>
</dbReference>
<dbReference type="PANTHER" id="PTHR43297">
    <property type="entry name" value="OLIGOPEPTIDE TRANSPORT ATP-BINDING PROTEIN APPD"/>
    <property type="match status" value="1"/>
</dbReference>
<keyword evidence="5" id="KW-0547">Nucleotide-binding</keyword>
<dbReference type="InterPro" id="IPR050388">
    <property type="entry name" value="ABC_Ni/Peptide_Import"/>
</dbReference>
<keyword evidence="7" id="KW-0472">Membrane</keyword>
<keyword evidence="10" id="KW-1185">Reference proteome</keyword>
<accession>A0A934S0T7</accession>
<dbReference type="PROSITE" id="PS50893">
    <property type="entry name" value="ABC_TRANSPORTER_2"/>
    <property type="match status" value="1"/>
</dbReference>
<feature type="domain" description="ABC transporter" evidence="8">
    <location>
        <begin position="9"/>
        <end position="261"/>
    </location>
</feature>
<evidence type="ECO:0000313" key="9">
    <source>
        <dbReference type="EMBL" id="MBK1878476.1"/>
    </source>
</evidence>
<keyword evidence="4" id="KW-1003">Cell membrane</keyword>
<evidence type="ECO:0000256" key="5">
    <source>
        <dbReference type="ARBA" id="ARBA00022741"/>
    </source>
</evidence>
<evidence type="ECO:0000256" key="7">
    <source>
        <dbReference type="ARBA" id="ARBA00023136"/>
    </source>
</evidence>
<sequence>MDTADQSALSVRNLRAGFAAKDGVIVAVDDVSFDVPKGKTLGLVGESGCGKSVTALSIMRLLPNPTGRIISGAIEHHGTNLVDLSIDEMRKVRGKDIGMVFQEPMTALNPVHRIGKQLSESFLLHFPGISKKEAWDRSIEALKRVGIPAPEIRVTEFPHQLSGGMRQRVVIAMALACDPGVLICDEPTTALDVTIQAQILDLIGQLQADLGMSVVMITHDLGVIAETCDEVVVMYAGRVAEKGSVYDIFENPQHLYTTGLLSSIPKLESPAKQKLSTIPGMVPSLVDMPTGARFAPRSNHPKIKDYLSSKDFAEKRPELIEYAPGHWVEDCEFVRVSGE</sequence>
<dbReference type="GO" id="GO:0005886">
    <property type="term" value="C:plasma membrane"/>
    <property type="evidence" value="ECO:0007669"/>
    <property type="project" value="UniProtKB-SubCell"/>
</dbReference>
<keyword evidence="3" id="KW-0813">Transport</keyword>
<dbReference type="SMART" id="SM00382">
    <property type="entry name" value="AAA"/>
    <property type="match status" value="1"/>
</dbReference>
<protein>
    <submittedName>
        <fullName evidence="9">ABC transporter ATP-binding protein</fullName>
    </submittedName>
</protein>
<dbReference type="Pfam" id="PF08352">
    <property type="entry name" value="oligo_HPY"/>
    <property type="match status" value="1"/>
</dbReference>
<dbReference type="InterPro" id="IPR027417">
    <property type="entry name" value="P-loop_NTPase"/>
</dbReference>
<keyword evidence="6 9" id="KW-0067">ATP-binding</keyword>
<dbReference type="PROSITE" id="PS00211">
    <property type="entry name" value="ABC_TRANSPORTER_1"/>
    <property type="match status" value="1"/>
</dbReference>
<organism evidence="9 10">
    <name type="scientific">Pelagicoccus mobilis</name>
    <dbReference type="NCBI Taxonomy" id="415221"/>
    <lineage>
        <taxon>Bacteria</taxon>
        <taxon>Pseudomonadati</taxon>
        <taxon>Verrucomicrobiota</taxon>
        <taxon>Opitutia</taxon>
        <taxon>Puniceicoccales</taxon>
        <taxon>Pelagicoccaceae</taxon>
        <taxon>Pelagicoccus</taxon>
    </lineage>
</organism>
<evidence type="ECO:0000256" key="2">
    <source>
        <dbReference type="ARBA" id="ARBA00005417"/>
    </source>
</evidence>
<evidence type="ECO:0000256" key="4">
    <source>
        <dbReference type="ARBA" id="ARBA00022475"/>
    </source>
</evidence>
<dbReference type="FunFam" id="3.40.50.300:FF:000016">
    <property type="entry name" value="Oligopeptide ABC transporter ATP-binding component"/>
    <property type="match status" value="1"/>
</dbReference>
<dbReference type="Pfam" id="PF00005">
    <property type="entry name" value="ABC_tran"/>
    <property type="match status" value="1"/>
</dbReference>
<comment type="similarity">
    <text evidence="2">Belongs to the ABC transporter superfamily.</text>
</comment>
<dbReference type="RefSeq" id="WP_200356686.1">
    <property type="nucleotide sequence ID" value="NZ_JAENIL010000030.1"/>
</dbReference>
<proteinExistence type="inferred from homology"/>
<comment type="subcellular location">
    <subcellularLocation>
        <location evidence="1">Cell inner membrane</location>
        <topology evidence="1">Peripheral membrane protein</topology>
    </subcellularLocation>
</comment>